<name>U4L4U1_PYROM</name>
<accession>U4L4U1</accession>
<dbReference type="AlphaFoldDB" id="U4L4U1"/>
<organism evidence="1 2">
    <name type="scientific">Pyronema omphalodes (strain CBS 100304)</name>
    <name type="common">Pyronema confluens</name>
    <dbReference type="NCBI Taxonomy" id="1076935"/>
    <lineage>
        <taxon>Eukaryota</taxon>
        <taxon>Fungi</taxon>
        <taxon>Dikarya</taxon>
        <taxon>Ascomycota</taxon>
        <taxon>Pezizomycotina</taxon>
        <taxon>Pezizomycetes</taxon>
        <taxon>Pezizales</taxon>
        <taxon>Pyronemataceae</taxon>
        <taxon>Pyronema</taxon>
    </lineage>
</organism>
<dbReference type="Proteomes" id="UP000018144">
    <property type="component" value="Unassembled WGS sequence"/>
</dbReference>
<protein>
    <submittedName>
        <fullName evidence="1">Uncharacterized protein</fullName>
    </submittedName>
</protein>
<dbReference type="OrthoDB" id="5280838at2759"/>
<sequence length="136" mass="16041">MNKLHTDISADPNGYLWIAKKIRSKRLYHDAFVHIVGQWDTIREEDNVTLSDEELLRVYSEYTRINQIGRKLDLKFLEMMSSPDPSNATLKNREIFTSFSHYRTDRSRAFYKSLSQATPDRTQEEMWIGARCPYSS</sequence>
<gene>
    <name evidence="1" type="ORF">PCON_11676</name>
</gene>
<dbReference type="EMBL" id="HF935675">
    <property type="protein sequence ID" value="CCX12082.1"/>
    <property type="molecule type" value="Genomic_DNA"/>
</dbReference>
<evidence type="ECO:0000313" key="2">
    <source>
        <dbReference type="Proteomes" id="UP000018144"/>
    </source>
</evidence>
<proteinExistence type="predicted"/>
<reference evidence="1 2" key="1">
    <citation type="journal article" date="2013" name="PLoS Genet.">
        <title>The genome and development-dependent transcriptomes of Pyronema confluens: a window into fungal evolution.</title>
        <authorList>
            <person name="Traeger S."/>
            <person name="Altegoer F."/>
            <person name="Freitag M."/>
            <person name="Gabaldon T."/>
            <person name="Kempken F."/>
            <person name="Kumar A."/>
            <person name="Marcet-Houben M."/>
            <person name="Poggeler S."/>
            <person name="Stajich J.E."/>
            <person name="Nowrousian M."/>
        </authorList>
    </citation>
    <scope>NUCLEOTIDE SEQUENCE [LARGE SCALE GENOMIC DNA]</scope>
    <source>
        <strain evidence="2">CBS 100304</strain>
        <tissue evidence="1">Vegetative mycelium</tissue>
    </source>
</reference>
<evidence type="ECO:0000313" key="1">
    <source>
        <dbReference type="EMBL" id="CCX12082.1"/>
    </source>
</evidence>
<keyword evidence="2" id="KW-1185">Reference proteome</keyword>